<dbReference type="AlphaFoldDB" id="A0A8W8M7K8"/>
<accession>A0A8W8M7K8</accession>
<evidence type="ECO:0000313" key="1">
    <source>
        <dbReference type="EnsemblMetazoa" id="G31625.1:cds"/>
    </source>
</evidence>
<name>A0A8W8M7K8_MAGGI</name>
<evidence type="ECO:0000313" key="2">
    <source>
        <dbReference type="Proteomes" id="UP000005408"/>
    </source>
</evidence>
<sequence length="91" mass="10507">MKICKKPTKKDNRFDVIIWLSCRLLLSLQDGILVQRLVRLLQQLFPLSGHVHCAMLHCGQKRRRHGGQHADDMPRLLALCPSWHLSGRQST</sequence>
<protein>
    <submittedName>
        <fullName evidence="1">Uncharacterized protein</fullName>
    </submittedName>
</protein>
<dbReference type="Proteomes" id="UP000005408">
    <property type="component" value="Unassembled WGS sequence"/>
</dbReference>
<dbReference type="EnsemblMetazoa" id="G31625.1">
    <property type="protein sequence ID" value="G31625.1:cds"/>
    <property type="gene ID" value="G31625"/>
</dbReference>
<organism evidence="1 2">
    <name type="scientific">Magallana gigas</name>
    <name type="common">Pacific oyster</name>
    <name type="synonym">Crassostrea gigas</name>
    <dbReference type="NCBI Taxonomy" id="29159"/>
    <lineage>
        <taxon>Eukaryota</taxon>
        <taxon>Metazoa</taxon>
        <taxon>Spiralia</taxon>
        <taxon>Lophotrochozoa</taxon>
        <taxon>Mollusca</taxon>
        <taxon>Bivalvia</taxon>
        <taxon>Autobranchia</taxon>
        <taxon>Pteriomorphia</taxon>
        <taxon>Ostreida</taxon>
        <taxon>Ostreoidea</taxon>
        <taxon>Ostreidae</taxon>
        <taxon>Magallana</taxon>
    </lineage>
</organism>
<keyword evidence="2" id="KW-1185">Reference proteome</keyword>
<proteinExistence type="predicted"/>
<reference evidence="1" key="1">
    <citation type="submission" date="2022-08" db="UniProtKB">
        <authorList>
            <consortium name="EnsemblMetazoa"/>
        </authorList>
    </citation>
    <scope>IDENTIFICATION</scope>
    <source>
        <strain evidence="1">05x7-T-G4-1.051#20</strain>
    </source>
</reference>